<comment type="caution">
    <text evidence="2">The sequence shown here is derived from an EMBL/GenBank/DDBJ whole genome shotgun (WGS) entry which is preliminary data.</text>
</comment>
<reference evidence="2" key="1">
    <citation type="journal article" date="2019" name="Sci. Rep.">
        <title>Draft genome of Tanacetum cinerariifolium, the natural source of mosquito coil.</title>
        <authorList>
            <person name="Yamashiro T."/>
            <person name="Shiraishi A."/>
            <person name="Satake H."/>
            <person name="Nakayama K."/>
        </authorList>
    </citation>
    <scope>NUCLEOTIDE SEQUENCE</scope>
</reference>
<accession>A0A6L2NMS7</accession>
<evidence type="ECO:0000256" key="1">
    <source>
        <dbReference type="SAM" id="MobiDB-lite"/>
    </source>
</evidence>
<feature type="region of interest" description="Disordered" evidence="1">
    <location>
        <begin position="1"/>
        <end position="83"/>
    </location>
</feature>
<organism evidence="2">
    <name type="scientific">Tanacetum cinerariifolium</name>
    <name type="common">Dalmatian daisy</name>
    <name type="synonym">Chrysanthemum cinerariifolium</name>
    <dbReference type="NCBI Taxonomy" id="118510"/>
    <lineage>
        <taxon>Eukaryota</taxon>
        <taxon>Viridiplantae</taxon>
        <taxon>Streptophyta</taxon>
        <taxon>Embryophyta</taxon>
        <taxon>Tracheophyta</taxon>
        <taxon>Spermatophyta</taxon>
        <taxon>Magnoliopsida</taxon>
        <taxon>eudicotyledons</taxon>
        <taxon>Gunneridae</taxon>
        <taxon>Pentapetalae</taxon>
        <taxon>asterids</taxon>
        <taxon>campanulids</taxon>
        <taxon>Asterales</taxon>
        <taxon>Asteraceae</taxon>
        <taxon>Asteroideae</taxon>
        <taxon>Anthemideae</taxon>
        <taxon>Anthemidinae</taxon>
        <taxon>Tanacetum</taxon>
    </lineage>
</organism>
<dbReference type="EMBL" id="BKCJ010009382">
    <property type="protein sequence ID" value="GEU86699.1"/>
    <property type="molecule type" value="Genomic_DNA"/>
</dbReference>
<feature type="compositionally biased region" description="Basic and acidic residues" evidence="1">
    <location>
        <begin position="30"/>
        <end position="45"/>
    </location>
</feature>
<dbReference type="AlphaFoldDB" id="A0A6L2NMS7"/>
<gene>
    <name evidence="2" type="ORF">Tci_058677</name>
</gene>
<sequence length="154" mass="17438">MVTLKRCQVDEDKDEEPSARSNRGSKRSRSGKEPDSTSAPKDKTSKTTGKSTEGSKSHHKFAGESSQAKDQFTLPKIWKNPHIRSSKQEMEDLRESFNELMDTPLDFTKFVMNRLKVETLTPELLASPTFELMKGSCKSLSNLSIFLKKSTRNH</sequence>
<name>A0A6L2NMS7_TANCI</name>
<proteinExistence type="predicted"/>
<protein>
    <submittedName>
        <fullName evidence="2">Uncharacterized protein</fullName>
    </submittedName>
</protein>
<evidence type="ECO:0000313" key="2">
    <source>
        <dbReference type="EMBL" id="GEU86699.1"/>
    </source>
</evidence>